<dbReference type="EMBL" id="JAFLCK010000014">
    <property type="protein sequence ID" value="MBN8660856.1"/>
    <property type="molecule type" value="Genomic_DNA"/>
</dbReference>
<evidence type="ECO:0000313" key="1">
    <source>
        <dbReference type="EMBL" id="MBN8660856.1"/>
    </source>
</evidence>
<name>A0A8J7P8T8_9BACT</name>
<protein>
    <submittedName>
        <fullName evidence="1">Uncharacterized protein</fullName>
    </submittedName>
</protein>
<accession>A0A8J7P8T8</accession>
<reference evidence="1" key="1">
    <citation type="submission" date="2021-02" db="EMBL/GenBank/DDBJ databases">
        <title>Genome-Resolved Metagenomics of a Microbial Community Performing Photosynthetic Biological Nutrient Removal.</title>
        <authorList>
            <person name="Mcdaniel E.A."/>
        </authorList>
    </citation>
    <scope>NUCLEOTIDE SEQUENCE</scope>
    <source>
        <strain evidence="1">UWPOB_OBS1</strain>
    </source>
</reference>
<dbReference type="Proteomes" id="UP000664277">
    <property type="component" value="Unassembled WGS sequence"/>
</dbReference>
<evidence type="ECO:0000313" key="2">
    <source>
        <dbReference type="Proteomes" id="UP000664277"/>
    </source>
</evidence>
<gene>
    <name evidence="1" type="ORF">J0M35_10855</name>
</gene>
<sequence length="252" mass="28415">MQPNNLLYILPIFFVLATMAAGLQAEAKSAKAQVQAQLQAAKMNGTADVIVQKMHNLGKIKWTLLPDVMKIELPIANLVYDGNLKRASLYSFKTNRYFITDAETCISQMNTMRNRRREVMSEWRKVGDSVLEGRKVIVLERTMLKGSRPIPSYITVKESIFIDRDLKFDKKFVGVVGAVTGEEYSLGLPLRIERRSYSKYNKEMHKTPYVVLETLSLGKHKTSEADFAIPKDFAVATSVESMMLEDSGLGLP</sequence>
<dbReference type="AlphaFoldDB" id="A0A8J7P8T8"/>
<organism evidence="1 2">
    <name type="scientific">Candidatus Obscuribacter phosphatis</name>
    <dbReference type="NCBI Taxonomy" id="1906157"/>
    <lineage>
        <taxon>Bacteria</taxon>
        <taxon>Bacillati</taxon>
        <taxon>Candidatus Melainabacteria</taxon>
        <taxon>Candidatus Obscuribacterales</taxon>
        <taxon>Candidatus Obscuribacteraceae</taxon>
        <taxon>Candidatus Obscuribacter</taxon>
    </lineage>
</organism>
<comment type="caution">
    <text evidence="1">The sequence shown here is derived from an EMBL/GenBank/DDBJ whole genome shotgun (WGS) entry which is preliminary data.</text>
</comment>
<proteinExistence type="predicted"/>